<evidence type="ECO:0000256" key="1">
    <source>
        <dbReference type="ARBA" id="ARBA00022670"/>
    </source>
</evidence>
<evidence type="ECO:0000256" key="3">
    <source>
        <dbReference type="ARBA" id="ARBA00022801"/>
    </source>
</evidence>
<dbReference type="Pfam" id="PF01398">
    <property type="entry name" value="JAB"/>
    <property type="match status" value="1"/>
</dbReference>
<dbReference type="EMBL" id="JAPFFF010000009">
    <property type="protein sequence ID" value="KAK8882729.1"/>
    <property type="molecule type" value="Genomic_DNA"/>
</dbReference>
<dbReference type="Proteomes" id="UP001470230">
    <property type="component" value="Unassembled WGS sequence"/>
</dbReference>
<gene>
    <name evidence="8" type="ORF">M9Y10_045370</name>
</gene>
<accession>A0ABR2JVE5</accession>
<dbReference type="PANTHER" id="PTHR10410">
    <property type="entry name" value="EUKARYOTIC TRANSLATION INITIATION FACTOR 3 -RELATED"/>
    <property type="match status" value="1"/>
</dbReference>
<keyword evidence="1" id="KW-0645">Protease</keyword>
<dbReference type="SUPFAM" id="SSF102712">
    <property type="entry name" value="JAB1/MPN domain"/>
    <property type="match status" value="1"/>
</dbReference>
<keyword evidence="5 8" id="KW-0647">Proteasome</keyword>
<keyword evidence="9" id="KW-1185">Reference proteome</keyword>
<dbReference type="GO" id="GO:0000502">
    <property type="term" value="C:proteasome complex"/>
    <property type="evidence" value="ECO:0007669"/>
    <property type="project" value="UniProtKB-KW"/>
</dbReference>
<keyword evidence="2" id="KW-0479">Metal-binding</keyword>
<dbReference type="SMART" id="SM00232">
    <property type="entry name" value="JAB_MPN"/>
    <property type="match status" value="1"/>
</dbReference>
<keyword evidence="4" id="KW-0862">Zinc</keyword>
<dbReference type="PROSITE" id="PS50249">
    <property type="entry name" value="MPN"/>
    <property type="match status" value="1"/>
</dbReference>
<reference evidence="8 9" key="1">
    <citation type="submission" date="2024-04" db="EMBL/GenBank/DDBJ databases">
        <title>Tritrichomonas musculus Genome.</title>
        <authorList>
            <person name="Alves-Ferreira E."/>
            <person name="Grigg M."/>
            <person name="Lorenzi H."/>
            <person name="Galac M."/>
        </authorList>
    </citation>
    <scope>NUCLEOTIDE SEQUENCE [LARGE SCALE GENOMIC DNA]</scope>
    <source>
        <strain evidence="8 9">EAF2021</strain>
    </source>
</reference>
<evidence type="ECO:0000256" key="2">
    <source>
        <dbReference type="ARBA" id="ARBA00022723"/>
    </source>
</evidence>
<evidence type="ECO:0000256" key="6">
    <source>
        <dbReference type="ARBA" id="ARBA00023049"/>
    </source>
</evidence>
<evidence type="ECO:0000313" key="9">
    <source>
        <dbReference type="Proteomes" id="UP001470230"/>
    </source>
</evidence>
<dbReference type="Pfam" id="PF23594">
    <property type="entry name" value="RPN11_C"/>
    <property type="match status" value="1"/>
</dbReference>
<dbReference type="InterPro" id="IPR037518">
    <property type="entry name" value="MPN"/>
</dbReference>
<keyword evidence="3" id="KW-0378">Hydrolase</keyword>
<organism evidence="8 9">
    <name type="scientific">Tritrichomonas musculus</name>
    <dbReference type="NCBI Taxonomy" id="1915356"/>
    <lineage>
        <taxon>Eukaryota</taxon>
        <taxon>Metamonada</taxon>
        <taxon>Parabasalia</taxon>
        <taxon>Tritrichomonadida</taxon>
        <taxon>Tritrichomonadidae</taxon>
        <taxon>Tritrichomonas</taxon>
    </lineage>
</organism>
<protein>
    <submittedName>
        <fullName evidence="8">26S proteasome non-ATPase regulatory subunit 14</fullName>
    </submittedName>
</protein>
<keyword evidence="6" id="KW-0482">Metalloprotease</keyword>
<dbReference type="CDD" id="cd08069">
    <property type="entry name" value="MPN_RPN11_CSN5"/>
    <property type="match status" value="1"/>
</dbReference>
<dbReference type="InterPro" id="IPR000555">
    <property type="entry name" value="JAMM/MPN+_dom"/>
</dbReference>
<proteinExistence type="predicted"/>
<evidence type="ECO:0000256" key="4">
    <source>
        <dbReference type="ARBA" id="ARBA00022833"/>
    </source>
</evidence>
<dbReference type="Gene3D" id="3.40.140.10">
    <property type="entry name" value="Cytidine Deaminase, domain 2"/>
    <property type="match status" value="1"/>
</dbReference>
<comment type="caution">
    <text evidence="8">The sequence shown here is derived from an EMBL/GenBank/DDBJ whole genome shotgun (WGS) entry which is preliminary data.</text>
</comment>
<dbReference type="InterPro" id="IPR056263">
    <property type="entry name" value="RPN11_C"/>
</dbReference>
<evidence type="ECO:0000313" key="8">
    <source>
        <dbReference type="EMBL" id="KAK8882729.1"/>
    </source>
</evidence>
<feature type="domain" description="MPN" evidence="7">
    <location>
        <begin position="21"/>
        <end position="156"/>
    </location>
</feature>
<evidence type="ECO:0000256" key="5">
    <source>
        <dbReference type="ARBA" id="ARBA00022942"/>
    </source>
</evidence>
<evidence type="ECO:0000259" key="7">
    <source>
        <dbReference type="PROSITE" id="PS50249"/>
    </source>
</evidence>
<dbReference type="InterPro" id="IPR050242">
    <property type="entry name" value="JAMM_MPN+_peptidase_M67A"/>
</dbReference>
<sequence length="302" mass="34371">MLGQNLLGQRPASHFDTAETIHISGMALLKMLKHGKSGIPLEVVGLMLGKFIDDYTVSVVDVFPTPQTGTGTSVESIDEQFQTQMKHMLALTGRKENVVGWYHSHPGFGVWLSNVDINQQMYWEKLNPRCIAVVVDPVQSVRGKVVIGAFRCIGDNPLQMQQFEEPRETTSFIGHLEKPSIKALVRGLNRLYYQMPVVYRLKEFEQKMLKSLNRPIWSAGFETPNFIQRDEKNIERIKKMSQCAETYRRGILEEESMNESELLARHVGKIDPQAYIKENAEELSENGATQMVRLHLDICSFS</sequence>
<name>A0ABR2JVE5_9EUKA</name>